<dbReference type="InterPro" id="IPR035427">
    <property type="entry name" value="Tim10-like_dom_sf"/>
</dbReference>
<dbReference type="Gene3D" id="1.10.287.810">
    <property type="entry name" value="Mitochondrial import inner membrane translocase subunit tim13 like domains"/>
    <property type="match status" value="1"/>
</dbReference>
<dbReference type="KEGG" id="cci:CC1G_11264"/>
<keyword evidence="5" id="KW-0813">Transport</keyword>
<feature type="domain" description="Tim10-like" evidence="6">
    <location>
        <begin position="19"/>
        <end position="70"/>
    </location>
</feature>
<accession>A8PDK5</accession>
<comment type="subcellular location">
    <subcellularLocation>
        <location evidence="5">Mitochondrion inner membrane</location>
        <topology evidence="5">Peripheral membrane protein</topology>
        <orientation evidence="5">Intermembrane side</orientation>
    </subcellularLocation>
</comment>
<dbReference type="AlphaFoldDB" id="A8PDK5"/>
<dbReference type="HOGENOM" id="CLU_141397_1_0_1"/>
<dbReference type="VEuPathDB" id="FungiDB:CC1G_11264"/>
<keyword evidence="8" id="KW-1185">Reference proteome</keyword>
<sequence>MSESTLQFDAATQKELAEFVESELAKRKYQESVQKFTGMCWDNLSRSEESCLANCVDRFMDASLYIVSQVESKRNQA</sequence>
<dbReference type="OMA" id="WDVCFAD"/>
<dbReference type="FunCoup" id="A8PDK5">
    <property type="interactions" value="133"/>
</dbReference>
<dbReference type="GO" id="GO:0015031">
    <property type="term" value="P:protein transport"/>
    <property type="evidence" value="ECO:0007669"/>
    <property type="project" value="UniProtKB-KW"/>
</dbReference>
<keyword evidence="5" id="KW-0496">Mitochondrion</keyword>
<evidence type="ECO:0000256" key="3">
    <source>
        <dbReference type="ARBA" id="ARBA00022927"/>
    </source>
</evidence>
<organism evidence="7 8">
    <name type="scientific">Coprinopsis cinerea (strain Okayama-7 / 130 / ATCC MYA-4618 / FGSC 9003)</name>
    <name type="common">Inky cap fungus</name>
    <name type="synonym">Hormographiella aspergillata</name>
    <dbReference type="NCBI Taxonomy" id="240176"/>
    <lineage>
        <taxon>Eukaryota</taxon>
        <taxon>Fungi</taxon>
        <taxon>Dikarya</taxon>
        <taxon>Basidiomycota</taxon>
        <taxon>Agaricomycotina</taxon>
        <taxon>Agaricomycetes</taxon>
        <taxon>Agaricomycetidae</taxon>
        <taxon>Agaricales</taxon>
        <taxon>Agaricineae</taxon>
        <taxon>Psathyrellaceae</taxon>
        <taxon>Coprinopsis</taxon>
    </lineage>
</organism>
<keyword evidence="3 5" id="KW-0653">Protein transport</keyword>
<dbReference type="Proteomes" id="UP000001861">
    <property type="component" value="Unassembled WGS sequence"/>
</dbReference>
<dbReference type="GO" id="GO:0005743">
    <property type="term" value="C:mitochondrial inner membrane"/>
    <property type="evidence" value="ECO:0007669"/>
    <property type="project" value="UniProtKB-SubCell"/>
</dbReference>
<reference evidence="7 8" key="1">
    <citation type="journal article" date="2010" name="Proc. Natl. Acad. Sci. U.S.A.">
        <title>Insights into evolution of multicellular fungi from the assembled chromosomes of the mushroom Coprinopsis cinerea (Coprinus cinereus).</title>
        <authorList>
            <person name="Stajich J.E."/>
            <person name="Wilke S.K."/>
            <person name="Ahren D."/>
            <person name="Au C.H."/>
            <person name="Birren B.W."/>
            <person name="Borodovsky M."/>
            <person name="Burns C."/>
            <person name="Canback B."/>
            <person name="Casselton L.A."/>
            <person name="Cheng C.K."/>
            <person name="Deng J."/>
            <person name="Dietrich F.S."/>
            <person name="Fargo D.C."/>
            <person name="Farman M.L."/>
            <person name="Gathman A.C."/>
            <person name="Goldberg J."/>
            <person name="Guigo R."/>
            <person name="Hoegger P.J."/>
            <person name="Hooker J.B."/>
            <person name="Huggins A."/>
            <person name="James T.Y."/>
            <person name="Kamada T."/>
            <person name="Kilaru S."/>
            <person name="Kodira C."/>
            <person name="Kues U."/>
            <person name="Kupfer D."/>
            <person name="Kwan H.S."/>
            <person name="Lomsadze A."/>
            <person name="Li W."/>
            <person name="Lilly W.W."/>
            <person name="Ma L.J."/>
            <person name="Mackey A.J."/>
            <person name="Manning G."/>
            <person name="Martin F."/>
            <person name="Muraguchi H."/>
            <person name="Natvig D.O."/>
            <person name="Palmerini H."/>
            <person name="Ramesh M.A."/>
            <person name="Rehmeyer C.J."/>
            <person name="Roe B.A."/>
            <person name="Shenoy N."/>
            <person name="Stanke M."/>
            <person name="Ter-Hovhannisyan V."/>
            <person name="Tunlid A."/>
            <person name="Velagapudi R."/>
            <person name="Vision T.J."/>
            <person name="Zeng Q."/>
            <person name="Zolan M.E."/>
            <person name="Pukkila P.J."/>
        </authorList>
    </citation>
    <scope>NUCLEOTIDE SEQUENCE [LARGE SCALE GENOMIC DNA]</scope>
    <source>
        <strain evidence="8">Okayama-7 / 130 / ATCC MYA-4618 / FGSC 9003</strain>
    </source>
</reference>
<gene>
    <name evidence="7" type="ORF">CC1G_11264</name>
</gene>
<protein>
    <recommendedName>
        <fullName evidence="5">Mitochondrial import inner membrane translocase subunit</fullName>
    </recommendedName>
</protein>
<dbReference type="RefSeq" id="XP_001840616.2">
    <property type="nucleotide sequence ID" value="XM_001840564.2"/>
</dbReference>
<keyword evidence="2 5" id="KW-0999">Mitochondrion inner membrane</keyword>
<keyword evidence="4 5" id="KW-0811">Translocation</keyword>
<evidence type="ECO:0000256" key="1">
    <source>
        <dbReference type="ARBA" id="ARBA00006720"/>
    </source>
</evidence>
<dbReference type="EMBL" id="AACS02000006">
    <property type="protein sequence ID" value="EAU81182.2"/>
    <property type="molecule type" value="Genomic_DNA"/>
</dbReference>
<dbReference type="InterPro" id="IPR004217">
    <property type="entry name" value="Tim10-like"/>
</dbReference>
<comment type="domain">
    <text evidence="5">The twin CX3C motif contains 4 conserved Cys residues that form 2 disulfide bonds in the mitochondrial intermembrane space.</text>
</comment>
<keyword evidence="5" id="KW-0143">Chaperone</keyword>
<comment type="similarity">
    <text evidence="1 5">Belongs to the small Tim family.</text>
</comment>
<dbReference type="GeneID" id="6017266"/>
<dbReference type="eggNOG" id="KOG3489">
    <property type="taxonomic scope" value="Eukaryota"/>
</dbReference>
<evidence type="ECO:0000313" key="7">
    <source>
        <dbReference type="EMBL" id="EAU81182.2"/>
    </source>
</evidence>
<evidence type="ECO:0000256" key="5">
    <source>
        <dbReference type="RuleBase" id="RU367043"/>
    </source>
</evidence>
<evidence type="ECO:0000313" key="8">
    <source>
        <dbReference type="Proteomes" id="UP000001861"/>
    </source>
</evidence>
<evidence type="ECO:0000259" key="6">
    <source>
        <dbReference type="Pfam" id="PF02953"/>
    </source>
</evidence>
<keyword evidence="2 5" id="KW-0472">Membrane</keyword>
<dbReference type="SUPFAM" id="SSF144122">
    <property type="entry name" value="Tim10-like"/>
    <property type="match status" value="1"/>
</dbReference>
<evidence type="ECO:0000256" key="2">
    <source>
        <dbReference type="ARBA" id="ARBA00022792"/>
    </source>
</evidence>
<comment type="function">
    <text evidence="5">Mitochondrial intermembrane chaperone that participates in the import and insertion of some multi-pass transmembrane proteins into the mitochondrial inner membrane. Also required for the transfer of beta-barrel precursors from the TOM complex to the sorting and assembly machinery (SAM complex) of the outer membrane. Acts as a chaperone-like protein that protects the hydrophobic precursors from aggregation and guide them through the mitochondrial intermembrane space.</text>
</comment>
<comment type="caution">
    <text evidence="7">The sequence shown here is derived from an EMBL/GenBank/DDBJ whole genome shotgun (WGS) entry which is preliminary data.</text>
</comment>
<name>A8PDK5_COPC7</name>
<dbReference type="InParanoid" id="A8PDK5"/>
<dbReference type="OrthoDB" id="344165at2759"/>
<comment type="subunit">
    <text evidence="5">Heterohexamer.</text>
</comment>
<proteinExistence type="inferred from homology"/>
<dbReference type="STRING" id="240176.A8PDK5"/>
<keyword evidence="5" id="KW-1015">Disulfide bond</keyword>
<evidence type="ECO:0000256" key="4">
    <source>
        <dbReference type="ARBA" id="ARBA00023010"/>
    </source>
</evidence>
<dbReference type="Pfam" id="PF02953">
    <property type="entry name" value="zf-Tim10_DDP"/>
    <property type="match status" value="1"/>
</dbReference>